<gene>
    <name evidence="1" type="primary">mobC</name>
    <name evidence="1" type="ORF">PUP29_00115</name>
</gene>
<accession>A0AAU8A926</accession>
<dbReference type="AlphaFoldDB" id="A0AAU8A926"/>
<dbReference type="Pfam" id="PF21983">
    <property type="entry name" value="NikA-like"/>
    <property type="match status" value="1"/>
</dbReference>
<sequence>MSGKRIRNIPLYVWVREDEMQEIQERMAAAGIQNMSAYIRKMALNGYVLNVDLEPVRELVSLLRRCSNNLNQVAVHANTYGIYEYEVKGLQKDYAKLWEQVSEVLNQLTAIVEL</sequence>
<name>A0AAU8A926_9FIRM</name>
<dbReference type="EMBL" id="CP117826">
    <property type="protein sequence ID" value="XCC62384.1"/>
    <property type="molecule type" value="Genomic_DNA"/>
</dbReference>
<protein>
    <submittedName>
        <fullName evidence="1">Plasmid mobilization relaxosome protein MobC</fullName>
    </submittedName>
</protein>
<dbReference type="InterPro" id="IPR053842">
    <property type="entry name" value="NikA-like"/>
</dbReference>
<organism evidence="1">
    <name type="scientific">Christensenella massiliensis</name>
    <dbReference type="NCBI Taxonomy" id="1805714"/>
    <lineage>
        <taxon>Bacteria</taxon>
        <taxon>Bacillati</taxon>
        <taxon>Bacillota</taxon>
        <taxon>Clostridia</taxon>
        <taxon>Christensenellales</taxon>
        <taxon>Christensenellaceae</taxon>
        <taxon>Christensenella</taxon>
    </lineage>
</organism>
<reference evidence="1" key="1">
    <citation type="submission" date="2023-02" db="EMBL/GenBank/DDBJ databases">
        <title>Gut commensal Christensenella minuta modulates host metabolism via a new class of secondary bile acids.</title>
        <authorList>
            <person name="Liu C."/>
        </authorList>
    </citation>
    <scope>NUCLEOTIDE SEQUENCE</scope>
    <source>
        <strain evidence="1">CA70</strain>
    </source>
</reference>
<dbReference type="RefSeq" id="WP_353423516.1">
    <property type="nucleotide sequence ID" value="NZ_CP117826.1"/>
</dbReference>
<evidence type="ECO:0000313" key="1">
    <source>
        <dbReference type="EMBL" id="XCC62384.1"/>
    </source>
</evidence>
<proteinExistence type="predicted"/>